<dbReference type="SUPFAM" id="SSF55083">
    <property type="entry name" value="6-hydroxymethyl-7,8-dihydropterin pyrophosphokinase, HPPK"/>
    <property type="match status" value="1"/>
</dbReference>
<evidence type="ECO:0000259" key="9">
    <source>
        <dbReference type="PROSITE" id="PS00794"/>
    </source>
</evidence>
<dbReference type="STRING" id="246786.GS18_0214920"/>
<gene>
    <name evidence="10" type="ORF">GS18_0214920</name>
</gene>
<comment type="caution">
    <text evidence="10">The sequence shown here is derived from an EMBL/GenBank/DDBJ whole genome shotgun (WGS) entry which is preliminary data.</text>
</comment>
<feature type="domain" description="7,8-dihydro-6-hydroxymethylpterin-pyrophosphokinase" evidence="9">
    <location>
        <begin position="88"/>
        <end position="99"/>
    </location>
</feature>
<dbReference type="RefSeq" id="WP_029566253.1">
    <property type="nucleotide sequence ID" value="NZ_CANLZQ010000015.1"/>
</dbReference>
<dbReference type="InterPro" id="IPR000550">
    <property type="entry name" value="Hppk"/>
</dbReference>
<evidence type="ECO:0000256" key="5">
    <source>
        <dbReference type="ARBA" id="ARBA00022741"/>
    </source>
</evidence>
<dbReference type="Proteomes" id="UP000028549">
    <property type="component" value="Unassembled WGS sequence"/>
</dbReference>
<evidence type="ECO:0000256" key="4">
    <source>
        <dbReference type="ARBA" id="ARBA00022679"/>
    </source>
</evidence>
<dbReference type="GO" id="GO:0005524">
    <property type="term" value="F:ATP binding"/>
    <property type="evidence" value="ECO:0007669"/>
    <property type="project" value="UniProtKB-KW"/>
</dbReference>
<comment type="catalytic activity">
    <reaction evidence="1">
        <text>6-hydroxymethyl-7,8-dihydropterin + ATP = (7,8-dihydropterin-6-yl)methyl diphosphate + AMP + H(+)</text>
        <dbReference type="Rhea" id="RHEA:11412"/>
        <dbReference type="ChEBI" id="CHEBI:15378"/>
        <dbReference type="ChEBI" id="CHEBI:30616"/>
        <dbReference type="ChEBI" id="CHEBI:44841"/>
        <dbReference type="ChEBI" id="CHEBI:72950"/>
        <dbReference type="ChEBI" id="CHEBI:456215"/>
        <dbReference type="EC" id="2.7.6.3"/>
    </reaction>
</comment>
<proteinExistence type="predicted"/>
<dbReference type="Pfam" id="PF01288">
    <property type="entry name" value="HPPK"/>
    <property type="match status" value="1"/>
</dbReference>
<evidence type="ECO:0000256" key="1">
    <source>
        <dbReference type="ARBA" id="ARBA00000198"/>
    </source>
</evidence>
<dbReference type="AlphaFoldDB" id="A0A084GQV5"/>
<dbReference type="Gene3D" id="3.30.70.560">
    <property type="entry name" value="7,8-Dihydro-6-hydroxymethylpterin-pyrophosphokinase HPPK"/>
    <property type="match status" value="1"/>
</dbReference>
<evidence type="ECO:0000256" key="7">
    <source>
        <dbReference type="ARBA" id="ARBA00022840"/>
    </source>
</evidence>
<keyword evidence="11" id="KW-1185">Reference proteome</keyword>
<dbReference type="EC" id="2.7.6.3" evidence="3"/>
<keyword evidence="4" id="KW-0808">Transferase</keyword>
<evidence type="ECO:0000313" key="11">
    <source>
        <dbReference type="Proteomes" id="UP000028549"/>
    </source>
</evidence>
<dbReference type="OrthoDB" id="9808041at2"/>
<keyword evidence="7" id="KW-0067">ATP-binding</keyword>
<evidence type="ECO:0000256" key="3">
    <source>
        <dbReference type="ARBA" id="ARBA00013253"/>
    </source>
</evidence>
<dbReference type="EMBL" id="JNVC02000009">
    <property type="protein sequence ID" value="KEZ49717.1"/>
    <property type="molecule type" value="Genomic_DNA"/>
</dbReference>
<evidence type="ECO:0000256" key="8">
    <source>
        <dbReference type="ARBA" id="ARBA00022909"/>
    </source>
</evidence>
<sequence length="175" mass="20221">MNRAFLALGSNIGDRERYLKDAILSLNEHSSIKVEEISSIYETDPVGYENQDAFLNMVLSVRTDLTAFELLSVMQGIEQSLGRKRDIRWGPRTLDLDILLYNHENIETEQLIIPHPRMLERSFVLIPLFEIDQNIHIQASDQPLSVIIDQLPDKEGVRIWKQQKNGEDVFALFEN</sequence>
<keyword evidence="5" id="KW-0547">Nucleotide-binding</keyword>
<dbReference type="GO" id="GO:0016301">
    <property type="term" value="F:kinase activity"/>
    <property type="evidence" value="ECO:0007669"/>
    <property type="project" value="UniProtKB-KW"/>
</dbReference>
<dbReference type="PANTHER" id="PTHR43071">
    <property type="entry name" value="2-AMINO-4-HYDROXY-6-HYDROXYMETHYLDIHYDROPTERIDINE PYROPHOSPHOKINASE"/>
    <property type="match status" value="1"/>
</dbReference>
<keyword evidence="8" id="KW-0289">Folate biosynthesis</keyword>
<evidence type="ECO:0000256" key="6">
    <source>
        <dbReference type="ARBA" id="ARBA00022777"/>
    </source>
</evidence>
<dbReference type="GO" id="GO:0046654">
    <property type="term" value="P:tetrahydrofolate biosynthetic process"/>
    <property type="evidence" value="ECO:0007669"/>
    <property type="project" value="UniProtKB-UniPathway"/>
</dbReference>
<name>A0A084GQV5_METID</name>
<protein>
    <recommendedName>
        <fullName evidence="3">2-amino-4-hydroxy-6-hydroxymethyldihydropteridine diphosphokinase</fullName>
        <ecNumber evidence="3">2.7.6.3</ecNumber>
    </recommendedName>
</protein>
<comment type="pathway">
    <text evidence="2">Cofactor biosynthesis; tetrahydrofolate biosynthesis; 2-amino-4-hydroxy-6-hydroxymethyl-7,8-dihydropteridine diphosphate from 7,8-dihydroneopterin triphosphate: step 4/4.</text>
</comment>
<reference evidence="10 11" key="1">
    <citation type="journal article" date="2005" name="Int. J. Syst. Evol. Microbiol.">
        <title>Bacillus cibi sp. nov., isolated from jeotgal, a traditional Korean fermented seafood.</title>
        <authorList>
            <person name="Yoon J.H."/>
            <person name="Lee C.H."/>
            <person name="Oh T.K."/>
        </authorList>
    </citation>
    <scope>NUCLEOTIDE SEQUENCE [LARGE SCALE GENOMIC DNA]</scope>
    <source>
        <strain evidence="10 11">DSM 16189</strain>
    </source>
</reference>
<organism evidence="10 11">
    <name type="scientific">Metabacillus indicus</name>
    <name type="common">Bacillus indicus</name>
    <dbReference type="NCBI Taxonomy" id="246786"/>
    <lineage>
        <taxon>Bacteria</taxon>
        <taxon>Bacillati</taxon>
        <taxon>Bacillota</taxon>
        <taxon>Bacilli</taxon>
        <taxon>Bacillales</taxon>
        <taxon>Bacillaceae</taxon>
        <taxon>Metabacillus</taxon>
    </lineage>
</organism>
<keyword evidence="6" id="KW-0418">Kinase</keyword>
<dbReference type="GO" id="GO:0046656">
    <property type="term" value="P:folic acid biosynthetic process"/>
    <property type="evidence" value="ECO:0007669"/>
    <property type="project" value="UniProtKB-KW"/>
</dbReference>
<dbReference type="NCBIfam" id="TIGR01498">
    <property type="entry name" value="folK"/>
    <property type="match status" value="1"/>
</dbReference>
<accession>A0A084GQV5</accession>
<evidence type="ECO:0000256" key="2">
    <source>
        <dbReference type="ARBA" id="ARBA00005051"/>
    </source>
</evidence>
<dbReference type="GO" id="GO:0003848">
    <property type="term" value="F:2-amino-4-hydroxy-6-hydroxymethyldihydropteridine diphosphokinase activity"/>
    <property type="evidence" value="ECO:0007669"/>
    <property type="project" value="UniProtKB-EC"/>
</dbReference>
<dbReference type="PROSITE" id="PS00794">
    <property type="entry name" value="HPPK"/>
    <property type="match status" value="1"/>
</dbReference>
<dbReference type="InterPro" id="IPR035907">
    <property type="entry name" value="Hppk_sf"/>
</dbReference>
<dbReference type="UniPathway" id="UPA00077">
    <property type="reaction ID" value="UER00155"/>
</dbReference>
<evidence type="ECO:0000313" key="10">
    <source>
        <dbReference type="EMBL" id="KEZ49717.1"/>
    </source>
</evidence>
<dbReference type="PANTHER" id="PTHR43071:SF1">
    <property type="entry name" value="2-AMINO-4-HYDROXY-6-HYDROXYMETHYLDIHYDROPTERIDINE PYROPHOSPHOKINASE"/>
    <property type="match status" value="1"/>
</dbReference>
<dbReference type="CDD" id="cd00483">
    <property type="entry name" value="HPPK"/>
    <property type="match status" value="1"/>
</dbReference>